<feature type="compositionally biased region" description="Pro residues" evidence="2">
    <location>
        <begin position="134"/>
        <end position="143"/>
    </location>
</feature>
<keyword evidence="1" id="KW-0597">Phosphoprotein</keyword>
<dbReference type="SMART" id="SM00240">
    <property type="entry name" value="FHA"/>
    <property type="match status" value="1"/>
</dbReference>
<dbReference type="Gene3D" id="3.30.2320.60">
    <property type="entry name" value="FhaA, phosphopeptide-binding domain (DUF3662)"/>
    <property type="match status" value="1"/>
</dbReference>
<dbReference type="CDD" id="cd00060">
    <property type="entry name" value="FHA"/>
    <property type="match status" value="1"/>
</dbReference>
<evidence type="ECO:0000256" key="2">
    <source>
        <dbReference type="SAM" id="MobiDB-lite"/>
    </source>
</evidence>
<dbReference type="InterPro" id="IPR022128">
    <property type="entry name" value="FhaA_N"/>
</dbReference>
<dbReference type="PANTHER" id="PTHR23308">
    <property type="entry name" value="NUCLEAR INHIBITOR OF PROTEIN PHOSPHATASE-1"/>
    <property type="match status" value="1"/>
</dbReference>
<proteinExistence type="predicted"/>
<evidence type="ECO:0000256" key="1">
    <source>
        <dbReference type="ARBA" id="ARBA00022553"/>
    </source>
</evidence>
<protein>
    <submittedName>
        <fullName evidence="4">DUF2662 domain-containing protein</fullName>
    </submittedName>
</protein>
<feature type="domain" description="FHA" evidence="3">
    <location>
        <begin position="167"/>
        <end position="216"/>
    </location>
</feature>
<evidence type="ECO:0000259" key="3">
    <source>
        <dbReference type="PROSITE" id="PS50006"/>
    </source>
</evidence>
<name>A0A5B0EM19_9MICC</name>
<dbReference type="SUPFAM" id="SSF49879">
    <property type="entry name" value="SMAD/FHA domain"/>
    <property type="match status" value="1"/>
</dbReference>
<dbReference type="RefSeq" id="WP_149618662.1">
    <property type="nucleotide sequence ID" value="NZ_VOBL01000002.1"/>
</dbReference>
<dbReference type="EMBL" id="VOBL01000002">
    <property type="protein sequence ID" value="KAA0979442.1"/>
    <property type="molecule type" value="Genomic_DNA"/>
</dbReference>
<dbReference type="PROSITE" id="PS50006">
    <property type="entry name" value="FHA_DOMAIN"/>
    <property type="match status" value="1"/>
</dbReference>
<dbReference type="InterPro" id="IPR050923">
    <property type="entry name" value="Cell_Proc_Reg/RNA_Proc"/>
</dbReference>
<dbReference type="Pfam" id="PF00498">
    <property type="entry name" value="FHA"/>
    <property type="match status" value="1"/>
</dbReference>
<dbReference type="Pfam" id="PF12401">
    <property type="entry name" value="FhaA_N"/>
    <property type="match status" value="1"/>
</dbReference>
<dbReference type="InterPro" id="IPR008984">
    <property type="entry name" value="SMAD_FHA_dom_sf"/>
</dbReference>
<evidence type="ECO:0000313" key="5">
    <source>
        <dbReference type="Proteomes" id="UP000323856"/>
    </source>
</evidence>
<organism evidence="4 5">
    <name type="scientific">Paeniglutamicibacter gangotriensis</name>
    <dbReference type="NCBI Taxonomy" id="254787"/>
    <lineage>
        <taxon>Bacteria</taxon>
        <taxon>Bacillati</taxon>
        <taxon>Actinomycetota</taxon>
        <taxon>Actinomycetes</taxon>
        <taxon>Micrococcales</taxon>
        <taxon>Micrococcaceae</taxon>
        <taxon>Paeniglutamicibacter</taxon>
    </lineage>
</organism>
<sequence>MGLIENVERGLEKLVTSVFRGSGSAEVKPVEIATRLRNQMDAKSLTISQARTLAPNHFNIRLGDDDFARAREWGAPMARELCTTALDHAKSQGYTLTGAVEVNFRKDSELKPGSFEIDASTSEDSVPEAQQAPAAPPAPPAPPRAAAKMQPVLDISGQRFALNHPSIVLGRSADTDIPIEDPGVSRRHLKIEQRGTSTWAVDLGSTNGSYVNGRKIVGESELHDGSNIAMGQTRIVFRLLPQTQGDRA</sequence>
<dbReference type="Proteomes" id="UP000323856">
    <property type="component" value="Unassembled WGS sequence"/>
</dbReference>
<dbReference type="InterPro" id="IPR042287">
    <property type="entry name" value="FhaA_N_sf"/>
</dbReference>
<dbReference type="OrthoDB" id="151099at2"/>
<dbReference type="Gene3D" id="2.60.200.20">
    <property type="match status" value="1"/>
</dbReference>
<reference evidence="4 5" key="1">
    <citation type="submission" date="2019-07" db="EMBL/GenBank/DDBJ databases">
        <title>Analysis of the biochemical properties, biological activity and biotechnological potential of siderophores and biosurfactants produced by Antarctic psychrotolerant bacteria.</title>
        <authorList>
            <person name="Styczynski M."/>
            <person name="Krucon T."/>
            <person name="Decewicz P."/>
            <person name="Dziewit L."/>
        </authorList>
    </citation>
    <scope>NUCLEOTIDE SEQUENCE [LARGE SCALE GENOMIC DNA]</scope>
    <source>
        <strain evidence="4 5">ANT_H27</strain>
    </source>
</reference>
<dbReference type="InterPro" id="IPR000253">
    <property type="entry name" value="FHA_dom"/>
</dbReference>
<accession>A0A5B0EM19</accession>
<evidence type="ECO:0000313" key="4">
    <source>
        <dbReference type="EMBL" id="KAA0979442.1"/>
    </source>
</evidence>
<dbReference type="AlphaFoldDB" id="A0A5B0EM19"/>
<comment type="caution">
    <text evidence="4">The sequence shown here is derived from an EMBL/GenBank/DDBJ whole genome shotgun (WGS) entry which is preliminary data.</text>
</comment>
<feature type="region of interest" description="Disordered" evidence="2">
    <location>
        <begin position="114"/>
        <end position="146"/>
    </location>
</feature>
<gene>
    <name evidence="4" type="ORF">FQ154_03200</name>
</gene>